<feature type="region of interest" description="Disordered" evidence="2">
    <location>
        <begin position="1487"/>
        <end position="1533"/>
    </location>
</feature>
<dbReference type="InterPro" id="IPR056884">
    <property type="entry name" value="NPHP3-like_N"/>
</dbReference>
<dbReference type="STRING" id="252740.A0A423WBL2"/>
<dbReference type="InterPro" id="IPR042120">
    <property type="entry name" value="MutL_C_dimsub"/>
</dbReference>
<feature type="domain" description="NACHT" evidence="3">
    <location>
        <begin position="787"/>
        <end position="934"/>
    </location>
</feature>
<dbReference type="Pfam" id="PF24883">
    <property type="entry name" value="NPHP3_N"/>
    <property type="match status" value="1"/>
</dbReference>
<dbReference type="OrthoDB" id="194358at2759"/>
<dbReference type="Gene3D" id="3.30.565.10">
    <property type="entry name" value="Histidine kinase-like ATPase, C-terminal domain"/>
    <property type="match status" value="1"/>
</dbReference>
<dbReference type="Proteomes" id="UP000284375">
    <property type="component" value="Unassembled WGS sequence"/>
</dbReference>
<evidence type="ECO:0000256" key="2">
    <source>
        <dbReference type="SAM" id="MobiDB-lite"/>
    </source>
</evidence>
<feature type="region of interest" description="Disordered" evidence="2">
    <location>
        <begin position="365"/>
        <end position="395"/>
    </location>
</feature>
<dbReference type="Pfam" id="PF13589">
    <property type="entry name" value="HATPase_c_3"/>
    <property type="match status" value="1"/>
</dbReference>
<feature type="compositionally biased region" description="Low complexity" evidence="2">
    <location>
        <begin position="481"/>
        <end position="502"/>
    </location>
</feature>
<feature type="region of interest" description="Disordered" evidence="2">
    <location>
        <begin position="427"/>
        <end position="502"/>
    </location>
</feature>
<dbReference type="Gene3D" id="1.25.40.20">
    <property type="entry name" value="Ankyrin repeat-containing domain"/>
    <property type="match status" value="1"/>
</dbReference>
<dbReference type="Gene3D" id="3.30.1540.20">
    <property type="entry name" value="MutL, C-terminal domain, dimerisation subdomain"/>
    <property type="match status" value="1"/>
</dbReference>
<feature type="compositionally biased region" description="Polar residues" evidence="2">
    <location>
        <begin position="379"/>
        <end position="392"/>
    </location>
</feature>
<dbReference type="PROSITE" id="PS50837">
    <property type="entry name" value="NACHT"/>
    <property type="match status" value="1"/>
</dbReference>
<proteinExistence type="predicted"/>
<evidence type="ECO:0000313" key="4">
    <source>
        <dbReference type="EMBL" id="ROW00673.1"/>
    </source>
</evidence>
<evidence type="ECO:0000256" key="1">
    <source>
        <dbReference type="ARBA" id="ARBA00022737"/>
    </source>
</evidence>
<dbReference type="InterPro" id="IPR007111">
    <property type="entry name" value="NACHT_NTPase"/>
</dbReference>
<sequence length="1572" mass="177054">MSIKPLPGDVVAQIKSSVAITSLNSVICGLVKNALDAEATKINLAVDYSRGNCSIEDNGVGIPPLEFKDTGGLGQLHYVYGKHGAFLASVASLSLFTITSHHRDYHSHNSMTIHNSRVLARHMPCLSEQRLLTFSHGTRATARDLFGSMPVRVKHRALQAEKSSFIRDWDQLLLDLVALLIAWPGAVSLSIRESSTRQNLVLGTASFIALGIEPLTNEFRSNILYEEVNKVFADSSFGAIDDEGDSDGDMKEVKMDGFVQRELKIRKGVDRWPMFFLKLSPASEAAIQRPLGVDDILDERQPNLGLITDLIKAMFYEFLKNNLCRPKKVVLSAKSKLRRHGGNGKSYGDVDVVFANSVKARLESDHSTRLSLAEEDARNNTPRLDNSDSGSESPFAAWSRIKSGHTLPTFKGTAQPLSRAQSALLTSIGPNRTATPGHGDTKLSRPVTIEPSRPPLYDANGKLTRKPFEDVDPKIFSSKKTQQTETATPSTPQSQQSWQQLPQRSPEDGFFEWINPVTKMVSIVNSRTGCMLPPKSLTLKSHYEATALGLQGRLSKDTLDSAVLVSQVDRKFILAKVPFDRVAGNEKDLKSSMLVLIDQHAADERCRVEGLMEDYFKPSANDDGDIIWKAATELLPKPLQFEVYGQDKSVLDRFQDYFAHWGICYDVESTASGEGGLDMTSKKKMDRTKAKVVLALETSNSINLGELKKETREIHEAIKQQCTVHEQQEILCWLEPGFPKNTDPETLQTEKFSLQEENTCNWMVKTLWWSDWLAGGPSAPPDRGCRRFMWIHGLPGSGKTILASYLIDQIARNCTSRGYSYYYCFHVHNRDETIPLLRWVVRDLTIQLGRCVKGNHISTELYSMWQYRRPTVESLLRCLQVLAWEFFTRLSKRVYIVVDGVDESKAPRNTLLQVLTDIGTKPEFETVSLLMTSRDYPDIREPTRTYDTDQDMDIDDMMASAAYLKQGSDRSPSPTKQKRQASGNQEARAPSPQKRKISPGGSYVDVGPEHKCEDSLDPDLPEAPCSILSMSNHFVKKAIETFIQQQLTKSERFVQWPRPDFIDKMKIELAAKAGGMFRTVSCHLDMIERLDLTDQDAILKEIKDMPQVIFDMYEKIIVDGMSLLEAADKNRHNREFARTALALICSETSQIPDAGVLVEAARLHVPQGIAQDYNFKKLERLLGCLAKVTRFRKITPSLYRRDDDEPIASGLHKKRFSVAHYTVKEYLYHEKTANGPAREFALSSEKTRILELTVVFYGLRNYSTSGHPKKNPTRFDEYCLKMTDKALSERPAVVVNEEDIWAAVISCLPWNAHHQNAIRNRVTREAFPNWARLAAAFEDGCAPKYQETCILVSLLLLHWHELAHVYLETLTLEKKDKVWKDEFSLREDDCKTILQMSVSRRNTRFLKEFVNAGAMFQEESDILFRALENPYDDETCNGKTTGRLLRTLLDRGADPNPGGYKFTPLQLATRQLEHVWVRHLLSAGASPDAVGSPKGVEPPGFESDRSWHKKPPMAICNDESLKPEWEQDEEDNDEILNSRKRVRELLRQFQDLSLPGGGKGGQGPIVGIADED</sequence>
<feature type="region of interest" description="Disordered" evidence="2">
    <location>
        <begin position="1552"/>
        <end position="1572"/>
    </location>
</feature>
<accession>A0A423WBL2</accession>
<dbReference type="SUPFAM" id="SSF118116">
    <property type="entry name" value="DNA mismatch repair protein MutL"/>
    <property type="match status" value="1"/>
</dbReference>
<dbReference type="InterPro" id="IPR027417">
    <property type="entry name" value="P-loop_NTPase"/>
</dbReference>
<dbReference type="EMBL" id="LJZO01000008">
    <property type="protein sequence ID" value="ROW00673.1"/>
    <property type="molecule type" value="Genomic_DNA"/>
</dbReference>
<keyword evidence="1" id="KW-0677">Repeat</keyword>
<reference evidence="4 5" key="1">
    <citation type="submission" date="2015-09" db="EMBL/GenBank/DDBJ databases">
        <title>Host preference determinants of Valsa canker pathogens revealed by comparative genomics.</title>
        <authorList>
            <person name="Yin Z."/>
            <person name="Huang L."/>
        </authorList>
    </citation>
    <scope>NUCLEOTIDE SEQUENCE [LARGE SCALE GENOMIC DNA]</scope>
    <source>
        <strain evidence="4 5">YSFL</strain>
    </source>
</reference>
<gene>
    <name evidence="4" type="ORF">VSDG_03229</name>
</gene>
<feature type="region of interest" description="Disordered" evidence="2">
    <location>
        <begin position="965"/>
        <end position="1016"/>
    </location>
</feature>
<comment type="caution">
    <text evidence="4">The sequence shown here is derived from an EMBL/GenBank/DDBJ whole genome shotgun (WGS) entry which is preliminary data.</text>
</comment>
<protein>
    <recommendedName>
        <fullName evidence="3">NACHT domain-containing protein</fullName>
    </recommendedName>
</protein>
<dbReference type="SUPFAM" id="SSF52540">
    <property type="entry name" value="P-loop containing nucleoside triphosphate hydrolases"/>
    <property type="match status" value="1"/>
</dbReference>
<dbReference type="SUPFAM" id="SSF55874">
    <property type="entry name" value="ATPase domain of HSP90 chaperone/DNA topoisomerase II/histidine kinase"/>
    <property type="match status" value="1"/>
</dbReference>
<dbReference type="InterPro" id="IPR036770">
    <property type="entry name" value="Ankyrin_rpt-contain_sf"/>
</dbReference>
<name>A0A423WBL2_CYTCH</name>
<feature type="compositionally biased region" description="Polar residues" evidence="2">
    <location>
        <begin position="969"/>
        <end position="985"/>
    </location>
</feature>
<evidence type="ECO:0000313" key="5">
    <source>
        <dbReference type="Proteomes" id="UP000284375"/>
    </source>
</evidence>
<dbReference type="InterPro" id="IPR037198">
    <property type="entry name" value="MutL_C_sf"/>
</dbReference>
<dbReference type="Gene3D" id="3.40.50.300">
    <property type="entry name" value="P-loop containing nucleotide triphosphate hydrolases"/>
    <property type="match status" value="1"/>
</dbReference>
<keyword evidence="5" id="KW-1185">Reference proteome</keyword>
<evidence type="ECO:0000259" key="3">
    <source>
        <dbReference type="PROSITE" id="PS50837"/>
    </source>
</evidence>
<feature type="compositionally biased region" description="Gly residues" evidence="2">
    <location>
        <begin position="1555"/>
        <end position="1564"/>
    </location>
</feature>
<organism evidence="4 5">
    <name type="scientific">Cytospora chrysosperma</name>
    <name type="common">Cytospora canker fungus</name>
    <name type="synonym">Sphaeria chrysosperma</name>
    <dbReference type="NCBI Taxonomy" id="252740"/>
    <lineage>
        <taxon>Eukaryota</taxon>
        <taxon>Fungi</taxon>
        <taxon>Dikarya</taxon>
        <taxon>Ascomycota</taxon>
        <taxon>Pezizomycotina</taxon>
        <taxon>Sordariomycetes</taxon>
        <taxon>Sordariomycetidae</taxon>
        <taxon>Diaporthales</taxon>
        <taxon>Cytosporaceae</taxon>
        <taxon>Cytospora</taxon>
    </lineage>
</organism>
<dbReference type="InterPro" id="IPR036890">
    <property type="entry name" value="HATPase_C_sf"/>
</dbReference>
<dbReference type="PANTHER" id="PTHR10039">
    <property type="entry name" value="AMELOGENIN"/>
    <property type="match status" value="1"/>
</dbReference>